<protein>
    <submittedName>
        <fullName evidence="1">Uncharacterized protein</fullName>
    </submittedName>
</protein>
<dbReference type="Proteomes" id="UP001163603">
    <property type="component" value="Chromosome 7"/>
</dbReference>
<reference evidence="2" key="1">
    <citation type="journal article" date="2023" name="G3 (Bethesda)">
        <title>Genome assembly and association tests identify interacting loci associated with vigor, precocity, and sex in interspecific pistachio rootstocks.</title>
        <authorList>
            <person name="Palmer W."/>
            <person name="Jacygrad E."/>
            <person name="Sagayaradj S."/>
            <person name="Cavanaugh K."/>
            <person name="Han R."/>
            <person name="Bertier L."/>
            <person name="Beede B."/>
            <person name="Kafkas S."/>
            <person name="Golino D."/>
            <person name="Preece J."/>
            <person name="Michelmore R."/>
        </authorList>
    </citation>
    <scope>NUCLEOTIDE SEQUENCE [LARGE SCALE GENOMIC DNA]</scope>
</reference>
<evidence type="ECO:0000313" key="2">
    <source>
        <dbReference type="Proteomes" id="UP001163603"/>
    </source>
</evidence>
<accession>A0ACC0YEV4</accession>
<gene>
    <name evidence="1" type="ORF">Pint_26285</name>
</gene>
<keyword evidence="2" id="KW-1185">Reference proteome</keyword>
<dbReference type="EMBL" id="CM047742">
    <property type="protein sequence ID" value="KAJ0034392.1"/>
    <property type="molecule type" value="Genomic_DNA"/>
</dbReference>
<organism evidence="1 2">
    <name type="scientific">Pistacia integerrima</name>
    <dbReference type="NCBI Taxonomy" id="434235"/>
    <lineage>
        <taxon>Eukaryota</taxon>
        <taxon>Viridiplantae</taxon>
        <taxon>Streptophyta</taxon>
        <taxon>Embryophyta</taxon>
        <taxon>Tracheophyta</taxon>
        <taxon>Spermatophyta</taxon>
        <taxon>Magnoliopsida</taxon>
        <taxon>eudicotyledons</taxon>
        <taxon>Gunneridae</taxon>
        <taxon>Pentapetalae</taxon>
        <taxon>rosids</taxon>
        <taxon>malvids</taxon>
        <taxon>Sapindales</taxon>
        <taxon>Anacardiaceae</taxon>
        <taxon>Pistacia</taxon>
    </lineage>
</organism>
<name>A0ACC0YEV4_9ROSI</name>
<evidence type="ECO:0000313" key="1">
    <source>
        <dbReference type="EMBL" id="KAJ0034392.1"/>
    </source>
</evidence>
<sequence length="136" mass="15573">MLVTITCTILKVEILKNKFGFDDAFNYKEEQDLDAAFKRFFPEGIDIYLENVGGKMLDAVLLNMRLHGRITACGMISQYNLSQTEEGKVVYLEDIAEGLENALLDANAILESKWWLFLGSEVIQALFQFFYHFSTL</sequence>
<proteinExistence type="predicted"/>
<comment type="caution">
    <text evidence="1">The sequence shown here is derived from an EMBL/GenBank/DDBJ whole genome shotgun (WGS) entry which is preliminary data.</text>
</comment>